<keyword evidence="3 4" id="KW-0012">Acyltransferase</keyword>
<dbReference type="EC" id="2.3.1.-" evidence="4"/>
<dbReference type="InterPro" id="IPR028345">
    <property type="entry name" value="Antibiotic_NAT-like"/>
</dbReference>
<comment type="caution">
    <text evidence="5">The sequence shown here is derived from an EMBL/GenBank/DDBJ whole genome shotgun (WGS) entry which is preliminary data.</text>
</comment>
<comment type="similarity">
    <text evidence="1 4">Belongs to the antibiotic N-acetyltransferase family.</text>
</comment>
<dbReference type="GO" id="GO:0046353">
    <property type="term" value="F:aminoglycoside 3-N-acetyltransferase activity"/>
    <property type="evidence" value="ECO:0007669"/>
    <property type="project" value="UniProtKB-EC"/>
</dbReference>
<evidence type="ECO:0000313" key="6">
    <source>
        <dbReference type="Proteomes" id="UP000287605"/>
    </source>
</evidence>
<dbReference type="EMBL" id="NGKA01000002">
    <property type="protein sequence ID" value="RSU15152.1"/>
    <property type="molecule type" value="Genomic_DNA"/>
</dbReference>
<gene>
    <name evidence="5" type="ORF">CBF29_02125</name>
</gene>
<keyword evidence="4" id="KW-0046">Antibiotic resistance</keyword>
<name>A0A430B4L5_9ENTE</name>
<dbReference type="OrthoDB" id="7330654at2"/>
<keyword evidence="2 4" id="KW-0808">Transferase</keyword>
<organism evidence="5 6">
    <name type="scientific">Vagococcus elongatus</name>
    <dbReference type="NCBI Taxonomy" id="180344"/>
    <lineage>
        <taxon>Bacteria</taxon>
        <taxon>Bacillati</taxon>
        <taxon>Bacillota</taxon>
        <taxon>Bacilli</taxon>
        <taxon>Lactobacillales</taxon>
        <taxon>Enterococcaceae</taxon>
        <taxon>Vagococcus</taxon>
    </lineage>
</organism>
<evidence type="ECO:0000256" key="2">
    <source>
        <dbReference type="ARBA" id="ARBA00022679"/>
    </source>
</evidence>
<dbReference type="PANTHER" id="PTHR11104">
    <property type="entry name" value="AMINOGLYCOSIDE N3-ACETYLTRANSFERASE"/>
    <property type="match status" value="1"/>
</dbReference>
<evidence type="ECO:0000256" key="3">
    <source>
        <dbReference type="ARBA" id="ARBA00023315"/>
    </source>
</evidence>
<evidence type="ECO:0000313" key="5">
    <source>
        <dbReference type="EMBL" id="RSU15152.1"/>
    </source>
</evidence>
<accession>A0A430B4L5</accession>
<evidence type="ECO:0000256" key="1">
    <source>
        <dbReference type="ARBA" id="ARBA00006383"/>
    </source>
</evidence>
<evidence type="ECO:0000256" key="4">
    <source>
        <dbReference type="RuleBase" id="RU365031"/>
    </source>
</evidence>
<dbReference type="AlphaFoldDB" id="A0A430B4L5"/>
<dbReference type="RefSeq" id="WP_126806792.1">
    <property type="nucleotide sequence ID" value="NZ_NGKA01000002.1"/>
</dbReference>
<dbReference type="PANTHER" id="PTHR11104:SF0">
    <property type="entry name" value="SPBETA PROPHAGE-DERIVED AMINOGLYCOSIDE N(3')-ACETYLTRANSFERASE-LIKE PROTEIN YOKD"/>
    <property type="match status" value="1"/>
</dbReference>
<dbReference type="Pfam" id="PF02522">
    <property type="entry name" value="Antibiotic_NAT"/>
    <property type="match status" value="1"/>
</dbReference>
<reference evidence="5 6" key="1">
    <citation type="submission" date="2017-05" db="EMBL/GenBank/DDBJ databases">
        <title>Vagococcus spp. assemblies.</title>
        <authorList>
            <person name="Gulvik C.A."/>
        </authorList>
    </citation>
    <scope>NUCLEOTIDE SEQUENCE [LARGE SCALE GENOMIC DNA]</scope>
    <source>
        <strain evidence="5 6">CCUG 51432</strain>
    </source>
</reference>
<keyword evidence="6" id="KW-1185">Reference proteome</keyword>
<dbReference type="InterPro" id="IPR003679">
    <property type="entry name" value="Amioglycoside_AcTrfase"/>
</dbReference>
<sequence>MEASRIIEDLRALGIEAEDTIIVHSSYNALQGTGTIKGGPAAVIEALKETVKNGTLLLPALSYENVSVENRIFDLENTPSCIGVLPEFMRLSEGVFRSVHPTHSVTAWGKDAEEITKHHFKDFSPVGPNSPFREVYRREGKIVMLGAPLARNTSLHGVEEMILPDYLFRGNFDYEIRLPDNKVMTMNVLRHDFSGYEQRYDRVLDILAKEDYQCGKVLQGTCCVMNAKAVWEKALVKYQEDSHYFVDKL</sequence>
<dbReference type="GO" id="GO:0046677">
    <property type="term" value="P:response to antibiotic"/>
    <property type="evidence" value="ECO:0007669"/>
    <property type="project" value="UniProtKB-KW"/>
</dbReference>
<proteinExistence type="inferred from homology"/>
<dbReference type="SUPFAM" id="SSF110710">
    <property type="entry name" value="TTHA0583/YokD-like"/>
    <property type="match status" value="1"/>
</dbReference>
<comment type="catalytic activity">
    <reaction evidence="4">
        <text>a 2-deoxystreptamine antibiotic + acetyl-CoA = an N(3)-acetyl-2-deoxystreptamine antibiotic + CoA + H(+)</text>
        <dbReference type="Rhea" id="RHEA:12665"/>
        <dbReference type="ChEBI" id="CHEBI:15378"/>
        <dbReference type="ChEBI" id="CHEBI:57287"/>
        <dbReference type="ChEBI" id="CHEBI:57288"/>
        <dbReference type="ChEBI" id="CHEBI:57921"/>
        <dbReference type="ChEBI" id="CHEBI:77452"/>
        <dbReference type="EC" id="2.3.1.81"/>
    </reaction>
</comment>
<protein>
    <recommendedName>
        <fullName evidence="4">Aminoglycoside N(3)-acetyltransferase</fullName>
        <ecNumber evidence="4">2.3.1.-</ecNumber>
    </recommendedName>
</protein>
<dbReference type="Proteomes" id="UP000287605">
    <property type="component" value="Unassembled WGS sequence"/>
</dbReference>